<evidence type="ECO:0000313" key="1">
    <source>
        <dbReference type="EMBL" id="VDN61096.1"/>
    </source>
</evidence>
<dbReference type="EMBL" id="LR130779">
    <property type="protein sequence ID" value="VDN61096.1"/>
    <property type="molecule type" value="Genomic_DNA"/>
</dbReference>
<protein>
    <submittedName>
        <fullName evidence="1">Uncharacterized protein</fullName>
    </submittedName>
</protein>
<sequence length="190" mass="20806">MKGFPMVMTVSSVLLDEWQELANQAAEAAQVPAALVMRVWPEQIEVLIASLGDENPYEEHEKADLGTGLYCETVMATHQPLLVPDALSDPEWANNPDIKLNMISYLGVPLVCPDDSIFGTVCVLDRQPRHYDTKTLRMLESLKAIIESDFHSVVAGDPVHEGSRSGSERRAFQNCIADLRASNGSPSPSA</sequence>
<name>A0A653AYE6_ECTOL</name>
<dbReference type="PANTHER" id="PTHR43102">
    <property type="entry name" value="SLR1143 PROTEIN"/>
    <property type="match status" value="1"/>
</dbReference>
<organism evidence="1">
    <name type="scientific">Ectopseudomonas oleovorans</name>
    <name type="common">Pseudomonas oleovorans</name>
    <dbReference type="NCBI Taxonomy" id="301"/>
    <lineage>
        <taxon>Bacteria</taxon>
        <taxon>Pseudomonadati</taxon>
        <taxon>Pseudomonadota</taxon>
        <taxon>Gammaproteobacteria</taxon>
        <taxon>Pseudomonadales</taxon>
        <taxon>Pseudomonadaceae</taxon>
        <taxon>Ectopseudomonas</taxon>
    </lineage>
</organism>
<dbReference type="SMART" id="SM00065">
    <property type="entry name" value="GAF"/>
    <property type="match status" value="1"/>
</dbReference>
<dbReference type="PANTHER" id="PTHR43102:SF2">
    <property type="entry name" value="GAF DOMAIN-CONTAINING PROTEIN"/>
    <property type="match status" value="1"/>
</dbReference>
<dbReference type="Pfam" id="PF01590">
    <property type="entry name" value="GAF"/>
    <property type="match status" value="1"/>
</dbReference>
<proteinExistence type="predicted"/>
<accession>A0A653AYE6</accession>
<reference evidence="1" key="1">
    <citation type="submission" date="2018-11" db="EMBL/GenBank/DDBJ databases">
        <authorList>
            <consortium name="Genoscope - CEA"/>
            <person name="William W."/>
        </authorList>
    </citation>
    <scope>NUCLEOTIDE SEQUENCE [LARGE SCALE GENOMIC DNA]</scope>
    <source>
        <strain evidence="1">T9AD</strain>
    </source>
</reference>
<dbReference type="AlphaFoldDB" id="A0A653AYE6"/>
<dbReference type="InterPro" id="IPR029016">
    <property type="entry name" value="GAF-like_dom_sf"/>
</dbReference>
<dbReference type="Gene3D" id="3.30.450.40">
    <property type="match status" value="1"/>
</dbReference>
<dbReference type="SUPFAM" id="SSF55781">
    <property type="entry name" value="GAF domain-like"/>
    <property type="match status" value="1"/>
</dbReference>
<gene>
    <name evidence="1" type="ORF">POT9AD_0100</name>
</gene>
<dbReference type="InterPro" id="IPR003018">
    <property type="entry name" value="GAF"/>
</dbReference>